<dbReference type="Gene3D" id="3.30.200.20">
    <property type="entry name" value="Phosphorylase Kinase, domain 1"/>
    <property type="match status" value="1"/>
</dbReference>
<dbReference type="InterPro" id="IPR008271">
    <property type="entry name" value="Ser/Thr_kinase_AS"/>
</dbReference>
<evidence type="ECO:0000256" key="5">
    <source>
        <dbReference type="ARBA" id="ARBA00022741"/>
    </source>
</evidence>
<feature type="domain" description="Protein kinase" evidence="11">
    <location>
        <begin position="25"/>
        <end position="243"/>
    </location>
</feature>
<accession>A0A6A7GCA6</accession>
<evidence type="ECO:0000256" key="3">
    <source>
        <dbReference type="ARBA" id="ARBA00022527"/>
    </source>
</evidence>
<evidence type="ECO:0000256" key="2">
    <source>
        <dbReference type="ARBA" id="ARBA00006485"/>
    </source>
</evidence>
<keyword evidence="3 10" id="KW-0723">Serine/threonine-protein kinase</keyword>
<dbReference type="InterPro" id="IPR050108">
    <property type="entry name" value="CDK"/>
</dbReference>
<dbReference type="PROSITE" id="PS00108">
    <property type="entry name" value="PROTEIN_KINASE_ST"/>
    <property type="match status" value="1"/>
</dbReference>
<keyword evidence="8" id="KW-0539">Nucleus</keyword>
<evidence type="ECO:0000256" key="8">
    <source>
        <dbReference type="ARBA" id="ARBA00023242"/>
    </source>
</evidence>
<keyword evidence="7 9" id="KW-0067">ATP-binding</keyword>
<evidence type="ECO:0000313" key="12">
    <source>
        <dbReference type="EMBL" id="LAC28250.1"/>
    </source>
</evidence>
<evidence type="ECO:0000256" key="4">
    <source>
        <dbReference type="ARBA" id="ARBA00022679"/>
    </source>
</evidence>
<dbReference type="PROSITE" id="PS50011">
    <property type="entry name" value="PROTEIN_KINASE_DOM"/>
    <property type="match status" value="1"/>
</dbReference>
<dbReference type="SUPFAM" id="SSF56112">
    <property type="entry name" value="Protein kinase-like (PK-like)"/>
    <property type="match status" value="1"/>
</dbReference>
<comment type="subcellular location">
    <subcellularLocation>
        <location evidence="1">Nucleus</location>
    </subcellularLocation>
</comment>
<evidence type="ECO:0000256" key="10">
    <source>
        <dbReference type="RuleBase" id="RU000304"/>
    </source>
</evidence>
<keyword evidence="5 9" id="KW-0547">Nucleotide-binding</keyword>
<dbReference type="GO" id="GO:0008353">
    <property type="term" value="F:RNA polymerase II CTD heptapeptide repeat kinase activity"/>
    <property type="evidence" value="ECO:0007669"/>
    <property type="project" value="TreeGrafter"/>
</dbReference>
<dbReference type="FunFam" id="1.10.510.10:FF:000624">
    <property type="entry name" value="Mitogen-activated protein kinase"/>
    <property type="match status" value="1"/>
</dbReference>
<keyword evidence="6 12" id="KW-0418">Kinase</keyword>
<keyword evidence="4" id="KW-0808">Transferase</keyword>
<dbReference type="PROSITE" id="PS00107">
    <property type="entry name" value="PROTEIN_KINASE_ATP"/>
    <property type="match status" value="1"/>
</dbReference>
<evidence type="ECO:0000256" key="7">
    <source>
        <dbReference type="ARBA" id="ARBA00022840"/>
    </source>
</evidence>
<dbReference type="EMBL" id="IACT01009139">
    <property type="protein sequence ID" value="LAC28250.1"/>
    <property type="molecule type" value="mRNA"/>
</dbReference>
<dbReference type="PANTHER" id="PTHR24056:SF233">
    <property type="entry name" value="CYCLIN-DEPENDENT KINASE 9"/>
    <property type="match status" value="1"/>
</dbReference>
<dbReference type="GO" id="GO:0005634">
    <property type="term" value="C:nucleus"/>
    <property type="evidence" value="ECO:0007669"/>
    <property type="project" value="UniProtKB-SubCell"/>
</dbReference>
<dbReference type="FunFam" id="3.30.200.20:FF:000227">
    <property type="entry name" value="Cyclin-dependent kinase 9"/>
    <property type="match status" value="1"/>
</dbReference>
<protein>
    <submittedName>
        <fullName evidence="12">Cyclin-dependent kinase 9-like</fullName>
    </submittedName>
</protein>
<comment type="similarity">
    <text evidence="2">Belongs to the protein kinase superfamily. CMGC Ser/Thr protein kinase family. CDC2/CDKX subfamily.</text>
</comment>
<dbReference type="PANTHER" id="PTHR24056">
    <property type="entry name" value="CELL DIVISION PROTEIN KINASE"/>
    <property type="match status" value="1"/>
</dbReference>
<sequence length="243" mass="28227">MMVNRDRMAIYDDLQFPYCDDVSKYEKLDKIGQGTFGEVFKARHKKTKKVVALKKVLMENEKEGFPITALREIKILQQLKHDNIVKLNEICRTKPASNAYNRWRSTFYLVFDFCEHDLAGLLSNINVKFSLGEIKKVMQQLLEGLFYIHSSKILHRDMKAANVLITKSGTLKLADFGLARAFSQRNGQPNRYTNRVVTLWYRPPELLLGERNYGPPIDIWGTGCIMAEMWTRAPIMQGQYRNQ</sequence>
<dbReference type="Gene3D" id="1.10.510.10">
    <property type="entry name" value="Transferase(Phosphotransferase) domain 1"/>
    <property type="match status" value="1"/>
</dbReference>
<dbReference type="AlphaFoldDB" id="A0A6A7GCA6"/>
<dbReference type="GO" id="GO:0004693">
    <property type="term" value="F:cyclin-dependent protein serine/threonine kinase activity"/>
    <property type="evidence" value="ECO:0007669"/>
    <property type="project" value="TreeGrafter"/>
</dbReference>
<evidence type="ECO:0000256" key="1">
    <source>
        <dbReference type="ARBA" id="ARBA00004123"/>
    </source>
</evidence>
<dbReference type="SMART" id="SM00220">
    <property type="entry name" value="S_TKc"/>
    <property type="match status" value="1"/>
</dbReference>
<evidence type="ECO:0000256" key="6">
    <source>
        <dbReference type="ARBA" id="ARBA00022777"/>
    </source>
</evidence>
<evidence type="ECO:0000259" key="11">
    <source>
        <dbReference type="PROSITE" id="PS50011"/>
    </source>
</evidence>
<name>A0A6A7GCA6_9CRUS</name>
<feature type="binding site" evidence="9">
    <location>
        <position position="54"/>
    </location>
    <ligand>
        <name>ATP</name>
        <dbReference type="ChEBI" id="CHEBI:30616"/>
    </ligand>
</feature>
<evidence type="ECO:0000256" key="9">
    <source>
        <dbReference type="PROSITE-ProRule" id="PRU10141"/>
    </source>
</evidence>
<organism evidence="12">
    <name type="scientific">Hirondellea gigas</name>
    <dbReference type="NCBI Taxonomy" id="1518452"/>
    <lineage>
        <taxon>Eukaryota</taxon>
        <taxon>Metazoa</taxon>
        <taxon>Ecdysozoa</taxon>
        <taxon>Arthropoda</taxon>
        <taxon>Crustacea</taxon>
        <taxon>Multicrustacea</taxon>
        <taxon>Malacostraca</taxon>
        <taxon>Eumalacostraca</taxon>
        <taxon>Peracarida</taxon>
        <taxon>Amphipoda</taxon>
        <taxon>Amphilochidea</taxon>
        <taxon>Lysianassida</taxon>
        <taxon>Lysianassidira</taxon>
        <taxon>Lysianassoidea</taxon>
        <taxon>Lysianassidae</taxon>
        <taxon>Hirondellea</taxon>
    </lineage>
</organism>
<dbReference type="InterPro" id="IPR000719">
    <property type="entry name" value="Prot_kinase_dom"/>
</dbReference>
<reference evidence="12" key="1">
    <citation type="submission" date="2017-11" db="EMBL/GenBank/DDBJ databases">
        <title>The sensing device of the deep-sea amphipod.</title>
        <authorList>
            <person name="Kobayashi H."/>
            <person name="Nagahama T."/>
            <person name="Arai W."/>
            <person name="Sasagawa Y."/>
            <person name="Umeda M."/>
            <person name="Hayashi T."/>
            <person name="Nikaido I."/>
            <person name="Watanabe H."/>
            <person name="Oguri K."/>
            <person name="Kitazato H."/>
            <person name="Fujioka K."/>
            <person name="Kido Y."/>
            <person name="Takami H."/>
        </authorList>
    </citation>
    <scope>NUCLEOTIDE SEQUENCE</scope>
    <source>
        <tissue evidence="12">Whole body</tissue>
    </source>
</reference>
<proteinExistence type="evidence at transcript level"/>
<dbReference type="GO" id="GO:0005524">
    <property type="term" value="F:ATP binding"/>
    <property type="evidence" value="ECO:0007669"/>
    <property type="project" value="UniProtKB-UniRule"/>
</dbReference>
<dbReference type="InterPro" id="IPR011009">
    <property type="entry name" value="Kinase-like_dom_sf"/>
</dbReference>
<dbReference type="InterPro" id="IPR017441">
    <property type="entry name" value="Protein_kinase_ATP_BS"/>
</dbReference>
<dbReference type="Pfam" id="PF00069">
    <property type="entry name" value="Pkinase"/>
    <property type="match status" value="1"/>
</dbReference>